<dbReference type="AlphaFoldDB" id="A0A919KIU9"/>
<dbReference type="SUPFAM" id="SSF53850">
    <property type="entry name" value="Periplasmic binding protein-like II"/>
    <property type="match status" value="1"/>
</dbReference>
<evidence type="ECO:0000256" key="5">
    <source>
        <dbReference type="SAM" id="Coils"/>
    </source>
</evidence>
<keyword evidence="2" id="KW-0805">Transcription regulation</keyword>
<protein>
    <submittedName>
        <fullName evidence="7">Transcriptional regulator</fullName>
    </submittedName>
</protein>
<dbReference type="Proteomes" id="UP000623958">
    <property type="component" value="Unassembled WGS sequence"/>
</dbReference>
<feature type="domain" description="HTH lysR-type" evidence="6">
    <location>
        <begin position="44"/>
        <end position="101"/>
    </location>
</feature>
<organism evidence="7 8">
    <name type="scientific">Xanthomonas boreopolis</name>
    <dbReference type="NCBI Taxonomy" id="86183"/>
    <lineage>
        <taxon>Bacteria</taxon>
        <taxon>Pseudomonadati</taxon>
        <taxon>Pseudomonadota</taxon>
        <taxon>Gammaproteobacteria</taxon>
        <taxon>Lysobacterales</taxon>
        <taxon>Lysobacteraceae</taxon>
        <taxon>Xanthomonas</taxon>
    </lineage>
</organism>
<sequence>MGTRCEAIAVLMRGSIAAGTGSDNAEYHEPAFGNDEGWSRDMHFDLTDLRLFVAIAEAGSITAGAERAALSLAAASTRLRALEHQAGVQLLERGRRGVELTPAGRAMLRQARQLQRQVEALRAEMAEHAGGSKATVRMLANTAALSEWLPERLADFLKAHPGIDLALAERGSEAAVEALREERADLVVVAGHAMLDGLDARPFREDRLVLVVPCGHRLAALPSLSLADALEEDFIGLASDSALQRHLVAQAARSGSRLRVRAHVQDATAVCRMVARGAGIAVLPQAAVGRSAARGELATVRLVDAWAPRQLWVVTRLQDRGQAPVERLRDWLVG</sequence>
<keyword evidence="4" id="KW-0804">Transcription</keyword>
<keyword evidence="3" id="KW-0238">DNA-binding</keyword>
<dbReference type="InterPro" id="IPR036390">
    <property type="entry name" value="WH_DNA-bd_sf"/>
</dbReference>
<dbReference type="InterPro" id="IPR000847">
    <property type="entry name" value="LysR_HTH_N"/>
</dbReference>
<dbReference type="GO" id="GO:0005829">
    <property type="term" value="C:cytosol"/>
    <property type="evidence" value="ECO:0007669"/>
    <property type="project" value="TreeGrafter"/>
</dbReference>
<dbReference type="CDD" id="cd08421">
    <property type="entry name" value="PBP2_LTTR_like_1"/>
    <property type="match status" value="1"/>
</dbReference>
<comment type="similarity">
    <text evidence="1">Belongs to the LysR transcriptional regulatory family.</text>
</comment>
<reference evidence="7" key="1">
    <citation type="journal article" date="2014" name="Int. J. Syst. Evol. Microbiol.">
        <title>Complete genome sequence of Corynebacterium casei LMG S-19264T (=DSM 44701T), isolated from a smear-ripened cheese.</title>
        <authorList>
            <consortium name="US DOE Joint Genome Institute (JGI-PGF)"/>
            <person name="Walter F."/>
            <person name="Albersmeier A."/>
            <person name="Kalinowski J."/>
            <person name="Ruckert C."/>
        </authorList>
    </citation>
    <scope>NUCLEOTIDE SEQUENCE</scope>
    <source>
        <strain evidence="7">JCM 13306</strain>
    </source>
</reference>
<dbReference type="PANTHER" id="PTHR30419">
    <property type="entry name" value="HTH-TYPE TRANSCRIPTIONAL REGULATOR YBHD"/>
    <property type="match status" value="1"/>
</dbReference>
<dbReference type="PANTHER" id="PTHR30419:SF2">
    <property type="entry name" value="LYSR FAMILY TRANSCRIPTIONAL REGULATOR"/>
    <property type="match status" value="1"/>
</dbReference>
<accession>A0A919KIU9</accession>
<evidence type="ECO:0000256" key="1">
    <source>
        <dbReference type="ARBA" id="ARBA00009437"/>
    </source>
</evidence>
<evidence type="ECO:0000256" key="3">
    <source>
        <dbReference type="ARBA" id="ARBA00023125"/>
    </source>
</evidence>
<evidence type="ECO:0000259" key="6">
    <source>
        <dbReference type="PROSITE" id="PS50931"/>
    </source>
</evidence>
<dbReference type="GO" id="GO:0003700">
    <property type="term" value="F:DNA-binding transcription factor activity"/>
    <property type="evidence" value="ECO:0007669"/>
    <property type="project" value="InterPro"/>
</dbReference>
<dbReference type="EMBL" id="BNBA01000024">
    <property type="protein sequence ID" value="GHH57130.1"/>
    <property type="molecule type" value="Genomic_DNA"/>
</dbReference>
<dbReference type="SUPFAM" id="SSF46785">
    <property type="entry name" value="Winged helix' DNA-binding domain"/>
    <property type="match status" value="1"/>
</dbReference>
<evidence type="ECO:0000256" key="4">
    <source>
        <dbReference type="ARBA" id="ARBA00023163"/>
    </source>
</evidence>
<name>A0A919KIU9_9XANT</name>
<dbReference type="FunFam" id="1.10.10.10:FF:000001">
    <property type="entry name" value="LysR family transcriptional regulator"/>
    <property type="match status" value="1"/>
</dbReference>
<dbReference type="PROSITE" id="PS50931">
    <property type="entry name" value="HTH_LYSR"/>
    <property type="match status" value="1"/>
</dbReference>
<keyword evidence="5" id="KW-0175">Coiled coil</keyword>
<reference evidence="7" key="2">
    <citation type="submission" date="2020-09" db="EMBL/GenBank/DDBJ databases">
        <authorList>
            <person name="Sun Q."/>
            <person name="Ohkuma M."/>
        </authorList>
    </citation>
    <scope>NUCLEOTIDE SEQUENCE</scope>
    <source>
        <strain evidence="7">JCM 13306</strain>
    </source>
</reference>
<dbReference type="InterPro" id="IPR005119">
    <property type="entry name" value="LysR_subst-bd"/>
</dbReference>
<gene>
    <name evidence="7" type="ORF">GCM10009090_27830</name>
</gene>
<dbReference type="Pfam" id="PF03466">
    <property type="entry name" value="LysR_substrate"/>
    <property type="match status" value="1"/>
</dbReference>
<dbReference type="Gene3D" id="1.10.10.10">
    <property type="entry name" value="Winged helix-like DNA-binding domain superfamily/Winged helix DNA-binding domain"/>
    <property type="match status" value="1"/>
</dbReference>
<dbReference type="Pfam" id="PF00126">
    <property type="entry name" value="HTH_1"/>
    <property type="match status" value="1"/>
</dbReference>
<dbReference type="GO" id="GO:0003677">
    <property type="term" value="F:DNA binding"/>
    <property type="evidence" value="ECO:0007669"/>
    <property type="project" value="UniProtKB-KW"/>
</dbReference>
<feature type="coiled-coil region" evidence="5">
    <location>
        <begin position="104"/>
        <end position="131"/>
    </location>
</feature>
<evidence type="ECO:0000256" key="2">
    <source>
        <dbReference type="ARBA" id="ARBA00023015"/>
    </source>
</evidence>
<proteinExistence type="inferred from homology"/>
<comment type="caution">
    <text evidence="7">The sequence shown here is derived from an EMBL/GenBank/DDBJ whole genome shotgun (WGS) entry which is preliminary data.</text>
</comment>
<dbReference type="Gene3D" id="3.40.190.290">
    <property type="match status" value="1"/>
</dbReference>
<evidence type="ECO:0000313" key="7">
    <source>
        <dbReference type="EMBL" id="GHH57130.1"/>
    </source>
</evidence>
<evidence type="ECO:0000313" key="8">
    <source>
        <dbReference type="Proteomes" id="UP000623958"/>
    </source>
</evidence>
<dbReference type="InterPro" id="IPR036388">
    <property type="entry name" value="WH-like_DNA-bd_sf"/>
</dbReference>
<dbReference type="InterPro" id="IPR050950">
    <property type="entry name" value="HTH-type_LysR_regulators"/>
</dbReference>
<keyword evidence="8" id="KW-1185">Reference proteome</keyword>